<dbReference type="InterPro" id="IPR001647">
    <property type="entry name" value="HTH_TetR"/>
</dbReference>
<dbReference type="RefSeq" id="WP_345134384.1">
    <property type="nucleotide sequence ID" value="NZ_BAABAT010000027.1"/>
</dbReference>
<organism evidence="6 7">
    <name type="scientific">Dactylosporangium darangshiense</name>
    <dbReference type="NCBI Taxonomy" id="579108"/>
    <lineage>
        <taxon>Bacteria</taxon>
        <taxon>Bacillati</taxon>
        <taxon>Actinomycetota</taxon>
        <taxon>Actinomycetes</taxon>
        <taxon>Micromonosporales</taxon>
        <taxon>Micromonosporaceae</taxon>
        <taxon>Dactylosporangium</taxon>
    </lineage>
</organism>
<dbReference type="InterPro" id="IPR050109">
    <property type="entry name" value="HTH-type_TetR-like_transc_reg"/>
</dbReference>
<dbReference type="SUPFAM" id="SSF46689">
    <property type="entry name" value="Homeodomain-like"/>
    <property type="match status" value="1"/>
</dbReference>
<dbReference type="EMBL" id="BAABAT010000027">
    <property type="protein sequence ID" value="GAA4257408.1"/>
    <property type="molecule type" value="Genomic_DNA"/>
</dbReference>
<proteinExistence type="predicted"/>
<evidence type="ECO:0000256" key="3">
    <source>
        <dbReference type="ARBA" id="ARBA00023163"/>
    </source>
</evidence>
<dbReference type="InterPro" id="IPR009057">
    <property type="entry name" value="Homeodomain-like_sf"/>
</dbReference>
<reference evidence="7" key="1">
    <citation type="journal article" date="2019" name="Int. J. Syst. Evol. Microbiol.">
        <title>The Global Catalogue of Microorganisms (GCM) 10K type strain sequencing project: providing services to taxonomists for standard genome sequencing and annotation.</title>
        <authorList>
            <consortium name="The Broad Institute Genomics Platform"/>
            <consortium name="The Broad Institute Genome Sequencing Center for Infectious Disease"/>
            <person name="Wu L."/>
            <person name="Ma J."/>
        </authorList>
    </citation>
    <scope>NUCLEOTIDE SEQUENCE [LARGE SCALE GENOMIC DNA]</scope>
    <source>
        <strain evidence="7">JCM 17441</strain>
    </source>
</reference>
<name>A0ABP8DJL8_9ACTN</name>
<sequence>MNPPDEQGRAATNRRQLQAAQTRRDIILAATRLFTRQGYAHTSVTDIAREAGVAVQTIYSSVGSKARLVTAMLDEVDAISGVPQLGAEIMRSTDASQIIDLQTRLTRQLNERCWDILAGLRSAAQIDQTIAAAYADGQARHADGARRGAERIAKLGALRPGTDADTAATTIAVLLSIDTWVQLINEHGWSFDRAEKWLSSSLRTLLLVEAA</sequence>
<dbReference type="Gene3D" id="1.10.357.10">
    <property type="entry name" value="Tetracycline Repressor, domain 2"/>
    <property type="match status" value="1"/>
</dbReference>
<dbReference type="Proteomes" id="UP001500620">
    <property type="component" value="Unassembled WGS sequence"/>
</dbReference>
<keyword evidence="3" id="KW-0804">Transcription</keyword>
<evidence type="ECO:0000313" key="7">
    <source>
        <dbReference type="Proteomes" id="UP001500620"/>
    </source>
</evidence>
<gene>
    <name evidence="6" type="ORF">GCM10022255_074040</name>
</gene>
<evidence type="ECO:0000313" key="6">
    <source>
        <dbReference type="EMBL" id="GAA4257408.1"/>
    </source>
</evidence>
<accession>A0ABP8DJL8</accession>
<dbReference type="PRINTS" id="PR00455">
    <property type="entry name" value="HTHTETR"/>
</dbReference>
<keyword evidence="7" id="KW-1185">Reference proteome</keyword>
<evidence type="ECO:0000256" key="4">
    <source>
        <dbReference type="PROSITE-ProRule" id="PRU00335"/>
    </source>
</evidence>
<dbReference type="PROSITE" id="PS50977">
    <property type="entry name" value="HTH_TETR_2"/>
    <property type="match status" value="1"/>
</dbReference>
<dbReference type="PANTHER" id="PTHR30055:SF234">
    <property type="entry name" value="HTH-TYPE TRANSCRIPTIONAL REGULATOR BETI"/>
    <property type="match status" value="1"/>
</dbReference>
<dbReference type="PANTHER" id="PTHR30055">
    <property type="entry name" value="HTH-TYPE TRANSCRIPTIONAL REGULATOR RUTR"/>
    <property type="match status" value="1"/>
</dbReference>
<evidence type="ECO:0000256" key="1">
    <source>
        <dbReference type="ARBA" id="ARBA00023015"/>
    </source>
</evidence>
<feature type="DNA-binding region" description="H-T-H motif" evidence="4">
    <location>
        <begin position="43"/>
        <end position="62"/>
    </location>
</feature>
<keyword evidence="1" id="KW-0805">Transcription regulation</keyword>
<dbReference type="Pfam" id="PF00440">
    <property type="entry name" value="TetR_N"/>
    <property type="match status" value="1"/>
</dbReference>
<evidence type="ECO:0000259" key="5">
    <source>
        <dbReference type="PROSITE" id="PS50977"/>
    </source>
</evidence>
<evidence type="ECO:0000256" key="2">
    <source>
        <dbReference type="ARBA" id="ARBA00023125"/>
    </source>
</evidence>
<feature type="domain" description="HTH tetR-type" evidence="5">
    <location>
        <begin position="20"/>
        <end position="80"/>
    </location>
</feature>
<comment type="caution">
    <text evidence="6">The sequence shown here is derived from an EMBL/GenBank/DDBJ whole genome shotgun (WGS) entry which is preliminary data.</text>
</comment>
<protein>
    <submittedName>
        <fullName evidence="6">TetR/AcrR family transcriptional regulator</fullName>
    </submittedName>
</protein>
<keyword evidence="2 4" id="KW-0238">DNA-binding</keyword>